<comment type="caution">
    <text evidence="1">The sequence shown here is derived from an EMBL/GenBank/DDBJ whole genome shotgun (WGS) entry which is preliminary data.</text>
</comment>
<keyword evidence="2" id="KW-1185">Reference proteome</keyword>
<evidence type="ECO:0000313" key="1">
    <source>
        <dbReference type="EMBL" id="KAK0629507.1"/>
    </source>
</evidence>
<dbReference type="EMBL" id="JAULSR010000002">
    <property type="protein sequence ID" value="KAK0629507.1"/>
    <property type="molecule type" value="Genomic_DNA"/>
</dbReference>
<name>A0AA39X8X8_9PEZI</name>
<dbReference type="Proteomes" id="UP001174934">
    <property type="component" value="Unassembled WGS sequence"/>
</dbReference>
<reference evidence="1" key="1">
    <citation type="submission" date="2023-06" db="EMBL/GenBank/DDBJ databases">
        <title>Genome-scale phylogeny and comparative genomics of the fungal order Sordariales.</title>
        <authorList>
            <consortium name="Lawrence Berkeley National Laboratory"/>
            <person name="Hensen N."/>
            <person name="Bonometti L."/>
            <person name="Westerberg I."/>
            <person name="Brannstrom I.O."/>
            <person name="Guillou S."/>
            <person name="Cros-Aarteil S."/>
            <person name="Calhoun S."/>
            <person name="Haridas S."/>
            <person name="Kuo A."/>
            <person name="Mondo S."/>
            <person name="Pangilinan J."/>
            <person name="Riley R."/>
            <person name="LaButti K."/>
            <person name="Andreopoulos B."/>
            <person name="Lipzen A."/>
            <person name="Chen C."/>
            <person name="Yanf M."/>
            <person name="Daum C."/>
            <person name="Ng V."/>
            <person name="Clum A."/>
            <person name="Steindorff A."/>
            <person name="Ohm R."/>
            <person name="Martin F."/>
            <person name="Silar P."/>
            <person name="Natvig D."/>
            <person name="Lalanne C."/>
            <person name="Gautier V."/>
            <person name="Ament-velasquez S.L."/>
            <person name="Kruys A."/>
            <person name="Hutchinson M.I."/>
            <person name="Powell A.J."/>
            <person name="Barry K."/>
            <person name="Miller A.N."/>
            <person name="Grigoriev I.V."/>
            <person name="Debuchy R."/>
            <person name="Gladieux P."/>
            <person name="Thoren M.H."/>
            <person name="Johannesson H."/>
        </authorList>
    </citation>
    <scope>NUCLEOTIDE SEQUENCE</scope>
    <source>
        <strain evidence="1">SMH3391-2</strain>
    </source>
</reference>
<dbReference type="AlphaFoldDB" id="A0AA39X8X8"/>
<accession>A0AA39X8X8</accession>
<protein>
    <submittedName>
        <fullName evidence="1">Uncharacterized protein</fullName>
    </submittedName>
</protein>
<gene>
    <name evidence="1" type="ORF">B0T17DRAFT_615270</name>
</gene>
<organism evidence="1 2">
    <name type="scientific">Bombardia bombarda</name>
    <dbReference type="NCBI Taxonomy" id="252184"/>
    <lineage>
        <taxon>Eukaryota</taxon>
        <taxon>Fungi</taxon>
        <taxon>Dikarya</taxon>
        <taxon>Ascomycota</taxon>
        <taxon>Pezizomycotina</taxon>
        <taxon>Sordariomycetes</taxon>
        <taxon>Sordariomycetidae</taxon>
        <taxon>Sordariales</taxon>
        <taxon>Lasiosphaeriaceae</taxon>
        <taxon>Bombardia</taxon>
    </lineage>
</organism>
<evidence type="ECO:0000313" key="2">
    <source>
        <dbReference type="Proteomes" id="UP001174934"/>
    </source>
</evidence>
<sequence>MHELLSLNIKIASVLDLKGGDSNDNKENEVPIEKLREAKVSCHKLLEVVSARGVVVEEFDDPWRGAISIFKDVDDRWAECDDKDEEQL</sequence>
<proteinExistence type="predicted"/>